<evidence type="ECO:0000313" key="1">
    <source>
        <dbReference type="EMBL" id="OOH69647.1"/>
    </source>
</evidence>
<dbReference type="Proteomes" id="UP000188586">
    <property type="component" value="Unassembled WGS sequence"/>
</dbReference>
<name>A0A1V3SRW8_9BACT</name>
<accession>A0A1V3SRW8</accession>
<protein>
    <recommendedName>
        <fullName evidence="3">Lipoprotein</fullName>
    </recommendedName>
</protein>
<comment type="caution">
    <text evidence="1">The sequence shown here is derived from an EMBL/GenBank/DDBJ whole genome shotgun (WGS) entry which is preliminary data.</text>
</comment>
<dbReference type="EMBL" id="MPOJ01000030">
    <property type="protein sequence ID" value="OOH69647.1"/>
    <property type="molecule type" value="Genomic_DNA"/>
</dbReference>
<evidence type="ECO:0000313" key="2">
    <source>
        <dbReference type="Proteomes" id="UP000188586"/>
    </source>
</evidence>
<sequence length="218" mass="24301">MRDGGTKREEGFVRIFWRRRPIPGGRVFQRFLGMAGLAGLFFLGGCAYELPAQPTIFVTKKTPDNLSELLRDPAAHQGQVAVLGGQILRRVDTPVGRYFLIRDLPLGENSYPMPSSPIRIRKPPADTAFVLFAPSLKMMGGTKPATDREKSAFVVFGRHNNKTMVVGPGHLVTAVGEVRGRVPFPGDKSKTHYLLLVSHYIMLWSRARTEDYPLVLVR</sequence>
<dbReference type="AlphaFoldDB" id="A0A1V3SRW8"/>
<evidence type="ECO:0008006" key="3">
    <source>
        <dbReference type="Google" id="ProtNLM"/>
    </source>
</evidence>
<gene>
    <name evidence="1" type="ORF">BOX24_11510</name>
</gene>
<reference evidence="1 2" key="1">
    <citation type="submission" date="2016-11" db="EMBL/GenBank/DDBJ databases">
        <title>Comparative genomics of co-occurring bacteria in distinct bioleaching systems unravels niche-specific adaptation.</title>
        <authorList>
            <person name="Zhang X."/>
            <person name="Liu X."/>
            <person name="Yin H."/>
        </authorList>
    </citation>
    <scope>NUCLEOTIDE SEQUENCE [LARGE SCALE GENOMIC DNA]</scope>
    <source>
        <strain evidence="1 2">DX</strain>
    </source>
</reference>
<organism evidence="1 2">
    <name type="scientific">Leptospirillum ferriphilum</name>
    <dbReference type="NCBI Taxonomy" id="178606"/>
    <lineage>
        <taxon>Bacteria</taxon>
        <taxon>Pseudomonadati</taxon>
        <taxon>Nitrospirota</taxon>
        <taxon>Nitrospiria</taxon>
        <taxon>Nitrospirales</taxon>
        <taxon>Nitrospiraceae</taxon>
        <taxon>Leptospirillum</taxon>
    </lineage>
</organism>
<proteinExistence type="predicted"/>